<gene>
    <name evidence="7" type="ORF">BS47DRAFT_492039</name>
</gene>
<dbReference type="InterPro" id="IPR013520">
    <property type="entry name" value="Ribonucl_H"/>
</dbReference>
<evidence type="ECO:0000256" key="5">
    <source>
        <dbReference type="ARBA" id="ARBA00025599"/>
    </source>
</evidence>
<dbReference type="InterPro" id="IPR012337">
    <property type="entry name" value="RNaseH-like_sf"/>
</dbReference>
<dbReference type="PANTHER" id="PTHR12801">
    <property type="entry name" value="RNA EXONUCLEASE REXO1 / RECO3 FAMILY MEMBER-RELATED"/>
    <property type="match status" value="1"/>
</dbReference>
<dbReference type="Gene3D" id="3.30.420.10">
    <property type="entry name" value="Ribonuclease H-like superfamily/Ribonuclease H"/>
    <property type="match status" value="1"/>
</dbReference>
<accession>A0A9P6AI80</accession>
<comment type="caution">
    <text evidence="7">The sequence shown here is derived from an EMBL/GenBank/DDBJ whole genome shotgun (WGS) entry which is preliminary data.</text>
</comment>
<dbReference type="GO" id="GO:0003676">
    <property type="term" value="F:nucleic acid binding"/>
    <property type="evidence" value="ECO:0007669"/>
    <property type="project" value="InterPro"/>
</dbReference>
<name>A0A9P6AI80_9AGAM</name>
<evidence type="ECO:0000256" key="1">
    <source>
        <dbReference type="ARBA" id="ARBA00022552"/>
    </source>
</evidence>
<comment type="function">
    <text evidence="5">Exoribonuclease involved in ribosome biosynthesis. Involved in the processing of ITS1, the internal transcribed spacer localized between the 18S and 5.8S rRNAs.</text>
</comment>
<feature type="domain" description="Exonuclease" evidence="6">
    <location>
        <begin position="44"/>
        <end position="207"/>
    </location>
</feature>
<dbReference type="GO" id="GO:0006364">
    <property type="term" value="P:rRNA processing"/>
    <property type="evidence" value="ECO:0007669"/>
    <property type="project" value="UniProtKB-KW"/>
</dbReference>
<dbReference type="SMART" id="SM00479">
    <property type="entry name" value="EXOIII"/>
    <property type="match status" value="1"/>
</dbReference>
<evidence type="ECO:0000313" key="7">
    <source>
        <dbReference type="EMBL" id="KAF9505814.1"/>
    </source>
</evidence>
<dbReference type="PANTHER" id="PTHR12801:SF45">
    <property type="entry name" value="RNA EXONUCLEASE 4"/>
    <property type="match status" value="1"/>
</dbReference>
<reference evidence="7" key="1">
    <citation type="journal article" date="2020" name="Nat. Commun.">
        <title>Large-scale genome sequencing of mycorrhizal fungi provides insights into the early evolution of symbiotic traits.</title>
        <authorList>
            <person name="Miyauchi S."/>
            <person name="Kiss E."/>
            <person name="Kuo A."/>
            <person name="Drula E."/>
            <person name="Kohler A."/>
            <person name="Sanchez-Garcia M."/>
            <person name="Morin E."/>
            <person name="Andreopoulos B."/>
            <person name="Barry K.W."/>
            <person name="Bonito G."/>
            <person name="Buee M."/>
            <person name="Carver A."/>
            <person name="Chen C."/>
            <person name="Cichocki N."/>
            <person name="Clum A."/>
            <person name="Culley D."/>
            <person name="Crous P.W."/>
            <person name="Fauchery L."/>
            <person name="Girlanda M."/>
            <person name="Hayes R.D."/>
            <person name="Keri Z."/>
            <person name="LaButti K."/>
            <person name="Lipzen A."/>
            <person name="Lombard V."/>
            <person name="Magnuson J."/>
            <person name="Maillard F."/>
            <person name="Murat C."/>
            <person name="Nolan M."/>
            <person name="Ohm R.A."/>
            <person name="Pangilinan J."/>
            <person name="Pereira M.F."/>
            <person name="Perotto S."/>
            <person name="Peter M."/>
            <person name="Pfister S."/>
            <person name="Riley R."/>
            <person name="Sitrit Y."/>
            <person name="Stielow J.B."/>
            <person name="Szollosi G."/>
            <person name="Zifcakova L."/>
            <person name="Stursova M."/>
            <person name="Spatafora J.W."/>
            <person name="Tedersoo L."/>
            <person name="Vaario L.M."/>
            <person name="Yamada A."/>
            <person name="Yan M."/>
            <person name="Wang P."/>
            <person name="Xu J."/>
            <person name="Bruns T."/>
            <person name="Baldrian P."/>
            <person name="Vilgalys R."/>
            <person name="Dunand C."/>
            <person name="Henrissat B."/>
            <person name="Grigoriev I.V."/>
            <person name="Hibbett D."/>
            <person name="Nagy L.G."/>
            <person name="Martin F.M."/>
        </authorList>
    </citation>
    <scope>NUCLEOTIDE SEQUENCE</scope>
    <source>
        <strain evidence="7">UP504</strain>
    </source>
</reference>
<dbReference type="GO" id="GO:0004527">
    <property type="term" value="F:exonuclease activity"/>
    <property type="evidence" value="ECO:0007669"/>
    <property type="project" value="UniProtKB-KW"/>
</dbReference>
<keyword evidence="1" id="KW-0698">rRNA processing</keyword>
<dbReference type="InterPro" id="IPR036397">
    <property type="entry name" value="RNaseH_sf"/>
</dbReference>
<evidence type="ECO:0000259" key="6">
    <source>
        <dbReference type="SMART" id="SM00479"/>
    </source>
</evidence>
<keyword evidence="3" id="KW-0378">Hydrolase</keyword>
<evidence type="ECO:0000256" key="3">
    <source>
        <dbReference type="ARBA" id="ARBA00022801"/>
    </source>
</evidence>
<organism evidence="7 8">
    <name type="scientific">Hydnum rufescens UP504</name>
    <dbReference type="NCBI Taxonomy" id="1448309"/>
    <lineage>
        <taxon>Eukaryota</taxon>
        <taxon>Fungi</taxon>
        <taxon>Dikarya</taxon>
        <taxon>Basidiomycota</taxon>
        <taxon>Agaricomycotina</taxon>
        <taxon>Agaricomycetes</taxon>
        <taxon>Cantharellales</taxon>
        <taxon>Hydnaceae</taxon>
        <taxon>Hydnum</taxon>
    </lineage>
</organism>
<sequence length="228" mass="25087">MICLGPFEGSLLFHMAPNISKYASRIIALAMYSFNVGSSTVGKKWVSLSTQCVGAGEGGTVSMLARVSLVDYRGKTIVDTYVKPTMPVVSYRTPYTGIEAHHLENGVPFNHALALVTSSVDGKIVVGHSLWQDFYALGIAHPASDTRDNALFLPFRAALSTMNSVVGLETLMYRLMRRLISTEHVNSLENARACMDLFRSAQDEWERIIDSGEWPCALPPALYARCYS</sequence>
<dbReference type="AlphaFoldDB" id="A0A9P6AI80"/>
<proteinExistence type="predicted"/>
<keyword evidence="8" id="KW-1185">Reference proteome</keyword>
<dbReference type="InterPro" id="IPR047021">
    <property type="entry name" value="REXO1/3/4-like"/>
</dbReference>
<keyword evidence="2" id="KW-0540">Nuclease</keyword>
<dbReference type="GO" id="GO:0005634">
    <property type="term" value="C:nucleus"/>
    <property type="evidence" value="ECO:0007669"/>
    <property type="project" value="TreeGrafter"/>
</dbReference>
<dbReference type="EMBL" id="MU129135">
    <property type="protein sequence ID" value="KAF9505814.1"/>
    <property type="molecule type" value="Genomic_DNA"/>
</dbReference>
<evidence type="ECO:0000256" key="2">
    <source>
        <dbReference type="ARBA" id="ARBA00022722"/>
    </source>
</evidence>
<dbReference type="OrthoDB" id="8191639at2759"/>
<protein>
    <recommendedName>
        <fullName evidence="6">Exonuclease domain-containing protein</fullName>
    </recommendedName>
</protein>
<dbReference type="SUPFAM" id="SSF53098">
    <property type="entry name" value="Ribonuclease H-like"/>
    <property type="match status" value="1"/>
</dbReference>
<dbReference type="Proteomes" id="UP000886523">
    <property type="component" value="Unassembled WGS sequence"/>
</dbReference>
<keyword evidence="4" id="KW-0269">Exonuclease</keyword>
<evidence type="ECO:0000313" key="8">
    <source>
        <dbReference type="Proteomes" id="UP000886523"/>
    </source>
</evidence>
<evidence type="ECO:0000256" key="4">
    <source>
        <dbReference type="ARBA" id="ARBA00022839"/>
    </source>
</evidence>